<keyword evidence="1" id="KW-0472">Membrane</keyword>
<dbReference type="EMBL" id="PHFL01000026">
    <property type="protein sequence ID" value="RFM24804.1"/>
    <property type="molecule type" value="Genomic_DNA"/>
</dbReference>
<reference evidence="2 3" key="1">
    <citation type="journal article" date="2011" name="ISME J.">
        <title>Community ecology of hot spring cyanobacterial mats: predominant populations and their functional potential.</title>
        <authorList>
            <person name="Klatt C.G."/>
            <person name="Wood J.M."/>
            <person name="Rusch D.B."/>
            <person name="Bateson M.M."/>
            <person name="Hamamura N."/>
            <person name="Heidelberg J.F."/>
            <person name="Grossman A.R."/>
            <person name="Bhaya D."/>
            <person name="Cohan F.M."/>
            <person name="Kuhl M."/>
            <person name="Bryant D.A."/>
            <person name="Ward D.M."/>
        </authorList>
    </citation>
    <scope>NUCLEOTIDE SEQUENCE [LARGE SCALE GENOMIC DNA]</scope>
    <source>
        <strain evidence="2">OS</strain>
    </source>
</reference>
<accession>A0A395M4D5</accession>
<evidence type="ECO:0000256" key="1">
    <source>
        <dbReference type="SAM" id="Phobius"/>
    </source>
</evidence>
<comment type="caution">
    <text evidence="2">The sequence shown here is derived from an EMBL/GenBank/DDBJ whole genome shotgun (WGS) entry which is preliminary data.</text>
</comment>
<sequence length="79" mass="8615">MIVSKSSKGAVWLLFFSAFFSGASFALMIADLNRVEQSGYFLLQGASGVLFGLLAIWQVRELLHAMNASNTNGTYYGDN</sequence>
<organism evidence="2 3">
    <name type="scientific">Candidatus Thermochlorobacter aerophilus</name>
    <dbReference type="NCBI Taxonomy" id="1868324"/>
    <lineage>
        <taxon>Bacteria</taxon>
        <taxon>Pseudomonadati</taxon>
        <taxon>Chlorobiota</taxon>
        <taxon>Chlorobiia</taxon>
        <taxon>Chlorobiales</taxon>
        <taxon>Candidatus Thermochlorobacteriaceae</taxon>
        <taxon>Candidatus Thermochlorobacter</taxon>
    </lineage>
</organism>
<name>A0A395M4D5_9BACT</name>
<feature type="transmembrane region" description="Helical" evidence="1">
    <location>
        <begin position="12"/>
        <end position="32"/>
    </location>
</feature>
<protein>
    <submittedName>
        <fullName evidence="2">Uncharacterized protein</fullName>
    </submittedName>
</protein>
<keyword evidence="1" id="KW-1133">Transmembrane helix</keyword>
<evidence type="ECO:0000313" key="3">
    <source>
        <dbReference type="Proteomes" id="UP000266389"/>
    </source>
</evidence>
<gene>
    <name evidence="2" type="ORF">D0433_04125</name>
</gene>
<dbReference type="AlphaFoldDB" id="A0A395M4D5"/>
<proteinExistence type="predicted"/>
<dbReference type="Proteomes" id="UP000266389">
    <property type="component" value="Unassembled WGS sequence"/>
</dbReference>
<feature type="transmembrane region" description="Helical" evidence="1">
    <location>
        <begin position="38"/>
        <end position="57"/>
    </location>
</feature>
<keyword evidence="1" id="KW-0812">Transmembrane</keyword>
<evidence type="ECO:0000313" key="2">
    <source>
        <dbReference type="EMBL" id="RFM24804.1"/>
    </source>
</evidence>